<dbReference type="EMBL" id="CP012525">
    <property type="protein sequence ID" value="ALC43119.1"/>
    <property type="molecule type" value="Genomic_DNA"/>
</dbReference>
<gene>
    <name evidence="2" type="ORF">Dbus_chr3Lg285</name>
</gene>
<organism evidence="2 3">
    <name type="scientific">Drosophila busckii</name>
    <name type="common">Fruit fly</name>
    <dbReference type="NCBI Taxonomy" id="30019"/>
    <lineage>
        <taxon>Eukaryota</taxon>
        <taxon>Metazoa</taxon>
        <taxon>Ecdysozoa</taxon>
        <taxon>Arthropoda</taxon>
        <taxon>Hexapoda</taxon>
        <taxon>Insecta</taxon>
        <taxon>Pterygota</taxon>
        <taxon>Neoptera</taxon>
        <taxon>Endopterygota</taxon>
        <taxon>Diptera</taxon>
        <taxon>Brachycera</taxon>
        <taxon>Muscomorpha</taxon>
        <taxon>Ephydroidea</taxon>
        <taxon>Drosophilidae</taxon>
        <taxon>Drosophila</taxon>
    </lineage>
</organism>
<keyword evidence="3" id="KW-1185">Reference proteome</keyword>
<evidence type="ECO:0000313" key="2">
    <source>
        <dbReference type="EMBL" id="ALC43119.1"/>
    </source>
</evidence>
<dbReference type="Proteomes" id="UP000494163">
    <property type="component" value="Chromosome 3L"/>
</dbReference>
<dbReference type="OrthoDB" id="8010101at2759"/>
<evidence type="ECO:0000256" key="1">
    <source>
        <dbReference type="SAM" id="MobiDB-lite"/>
    </source>
</evidence>
<evidence type="ECO:0000313" key="3">
    <source>
        <dbReference type="Proteomes" id="UP000494163"/>
    </source>
</evidence>
<sequence>MDSNATTVSTTVTEVETVNTMCSIEQQLNSSFRLQCSLSSLESESDLSMAFERDVDEPTDIDELPVFEIRAYSPHGRTPSPIDEIETDVMTPKLSSPQRSPGRKNNPEFVALHEINAQICAPSDNVNDSAANLSRSNSLETIFEGVFLHTPPREKLNNSAGSNSNSCNRYTPKRSRVNLMELVAMNRLQTGGKENQSPRKERQDEFT</sequence>
<protein>
    <submittedName>
        <fullName evidence="2">CG14561</fullName>
    </submittedName>
</protein>
<feature type="region of interest" description="Disordered" evidence="1">
    <location>
        <begin position="187"/>
        <end position="207"/>
    </location>
</feature>
<name>A0A0M3QVW8_DROBS</name>
<accession>A0A0M3QVW8</accession>
<dbReference type="STRING" id="30019.A0A0M3QVW8"/>
<dbReference type="OMA" id="IRAYSPH"/>
<proteinExistence type="predicted"/>
<feature type="compositionally biased region" description="Basic and acidic residues" evidence="1">
    <location>
        <begin position="196"/>
        <end position="207"/>
    </location>
</feature>
<reference evidence="2 3" key="1">
    <citation type="submission" date="2015-08" db="EMBL/GenBank/DDBJ databases">
        <title>Ancestral chromatin configuration constrains chromatin evolution on differentiating sex chromosomes in Drosophila.</title>
        <authorList>
            <person name="Zhou Q."/>
            <person name="Bachtrog D."/>
        </authorList>
    </citation>
    <scope>NUCLEOTIDE SEQUENCE [LARGE SCALE GENOMIC DNA]</scope>
    <source>
        <tissue evidence="2">Whole larvae</tissue>
    </source>
</reference>
<dbReference type="AlphaFoldDB" id="A0A0M3QVW8"/>